<protein>
    <submittedName>
        <fullName evidence="1">Uncharacterized protein</fullName>
    </submittedName>
</protein>
<gene>
    <name evidence="1" type="ORF">C6P45_003978</name>
</gene>
<comment type="caution">
    <text evidence="1">The sequence shown here is derived from an EMBL/GenBank/DDBJ whole genome shotgun (WGS) entry which is preliminary data.</text>
</comment>
<dbReference type="EMBL" id="PUHR01000462">
    <property type="protein sequence ID" value="KAG0653302.1"/>
    <property type="molecule type" value="Genomic_DNA"/>
</dbReference>
<proteinExistence type="predicted"/>
<name>A0A9P6VTD6_MAUEX</name>
<feature type="non-terminal residue" evidence="1">
    <location>
        <position position="1"/>
    </location>
</feature>
<accession>A0A9P6VTD6</accession>
<sequence>TNGRAAIPVPLVLFEVMGFFLYLDIMTGGSMMLYNMANFEKLEHAMRAYNIVWTYIGNNKYEVLAYFANAKVQVVFNELWIDPHNKSFFAIKAKMIPGALDKYGSVGPSDNFVSTNYIMNVLNGRLNSQVLEYSPQDDYEFRKSNPDFSEQPVMFISELKYKMMVLGLYHNHGFQEFLKKYENLIPHCPTFSYWLKIMKKEARFQGSSFKLFYLVVAVYGHYIS</sequence>
<organism evidence="1 2">
    <name type="scientific">Maudiozyma exigua</name>
    <name type="common">Yeast</name>
    <name type="synonym">Kazachstania exigua</name>
    <dbReference type="NCBI Taxonomy" id="34358"/>
    <lineage>
        <taxon>Eukaryota</taxon>
        <taxon>Fungi</taxon>
        <taxon>Dikarya</taxon>
        <taxon>Ascomycota</taxon>
        <taxon>Saccharomycotina</taxon>
        <taxon>Saccharomycetes</taxon>
        <taxon>Saccharomycetales</taxon>
        <taxon>Saccharomycetaceae</taxon>
        <taxon>Maudiozyma</taxon>
    </lineage>
</organism>
<feature type="non-terminal residue" evidence="1">
    <location>
        <position position="224"/>
    </location>
</feature>
<evidence type="ECO:0000313" key="1">
    <source>
        <dbReference type="EMBL" id="KAG0653302.1"/>
    </source>
</evidence>
<evidence type="ECO:0000313" key="2">
    <source>
        <dbReference type="Proteomes" id="UP000750334"/>
    </source>
</evidence>
<dbReference type="Proteomes" id="UP000750334">
    <property type="component" value="Unassembled WGS sequence"/>
</dbReference>
<keyword evidence="2" id="KW-1185">Reference proteome</keyword>
<dbReference type="AlphaFoldDB" id="A0A9P6VTD6"/>
<reference evidence="1 2" key="1">
    <citation type="submission" date="2020-11" db="EMBL/GenBank/DDBJ databases">
        <title>Kefir isolates.</title>
        <authorList>
            <person name="Marcisauskas S."/>
            <person name="Kim Y."/>
            <person name="Blasche S."/>
        </authorList>
    </citation>
    <scope>NUCLEOTIDE SEQUENCE [LARGE SCALE GENOMIC DNA]</scope>
    <source>
        <strain evidence="1 2">OG2</strain>
    </source>
</reference>